<dbReference type="InterPro" id="IPR003018">
    <property type="entry name" value="GAF"/>
</dbReference>
<dbReference type="InterPro" id="IPR035919">
    <property type="entry name" value="EAL_sf"/>
</dbReference>
<keyword evidence="3" id="KW-1185">Reference proteome</keyword>
<protein>
    <submittedName>
        <fullName evidence="2">EAL domain-containing protein</fullName>
    </submittedName>
</protein>
<dbReference type="CDD" id="cd01948">
    <property type="entry name" value="EAL"/>
    <property type="match status" value="1"/>
</dbReference>
<dbReference type="Proteomes" id="UP000471381">
    <property type="component" value="Unassembled WGS sequence"/>
</dbReference>
<dbReference type="InterPro" id="IPR050706">
    <property type="entry name" value="Cyclic-di-GMP_PDE-like"/>
</dbReference>
<dbReference type="Pfam" id="PF00563">
    <property type="entry name" value="EAL"/>
    <property type="match status" value="1"/>
</dbReference>
<evidence type="ECO:0000259" key="1">
    <source>
        <dbReference type="PROSITE" id="PS50883"/>
    </source>
</evidence>
<dbReference type="InterPro" id="IPR001633">
    <property type="entry name" value="EAL_dom"/>
</dbReference>
<feature type="domain" description="EAL" evidence="1">
    <location>
        <begin position="168"/>
        <end position="410"/>
    </location>
</feature>
<comment type="caution">
    <text evidence="2">The sequence shown here is derived from an EMBL/GenBank/DDBJ whole genome shotgun (WGS) entry which is preliminary data.</text>
</comment>
<dbReference type="Gene3D" id="3.20.20.450">
    <property type="entry name" value="EAL domain"/>
    <property type="match status" value="1"/>
</dbReference>
<dbReference type="PANTHER" id="PTHR33121:SF76">
    <property type="entry name" value="SIGNALING PROTEIN"/>
    <property type="match status" value="1"/>
</dbReference>
<evidence type="ECO:0000313" key="3">
    <source>
        <dbReference type="Proteomes" id="UP000471381"/>
    </source>
</evidence>
<dbReference type="RefSeq" id="WP_163106407.1">
    <property type="nucleotide sequence ID" value="NZ_JAAAWO010000005.1"/>
</dbReference>
<dbReference type="EMBL" id="JAAAWO010000005">
    <property type="protein sequence ID" value="NDW15695.1"/>
    <property type="molecule type" value="Genomic_DNA"/>
</dbReference>
<sequence length="411" mass="45915">MSGSSIHTVTSSPQLAVDNDESLNKMLSVIRKHLEMDVAFYSEFVSGQRIFRAVSKSEQKMSAIEVGDSDPIEETYCGKMSNGEFDNIIHDAKKHEGASKLDVTEELGIGAYMGVPITLSDGAIFGTLCCYKSDKDNSLNKRDLGFLNAFAEIYRDLFEERMQHTCIIDQMAESTLAALELDLLTVHYQPIYSLENNLICGYESLARFNSQPYRPPNIWFDEAELVGMGEALQIKAIRQALRDIKKMSSHAQLSVNIAPEYILNGAIHRVLDDVDPSRLILEVTEHSPIEDYEVFREQLAPLRERGVQLAIDDAGAGYASFQHILELEADLIKLDLSLIRDIHLQPKKYALAKALCTFATATTCVIVAEGVEVIEELRVLEKLGVDRIQGYLTGKPMPIEEAVLHQYSLPL</sequence>
<dbReference type="SUPFAM" id="SSF55781">
    <property type="entry name" value="GAF domain-like"/>
    <property type="match status" value="1"/>
</dbReference>
<dbReference type="InterPro" id="IPR029016">
    <property type="entry name" value="GAF-like_dom_sf"/>
</dbReference>
<dbReference type="Pfam" id="PF01590">
    <property type="entry name" value="GAF"/>
    <property type="match status" value="1"/>
</dbReference>
<name>A0A6N9THY4_9ALTE</name>
<organism evidence="2 3">
    <name type="scientific">Alteromonas genovensis</name>
    <dbReference type="NCBI Taxonomy" id="471225"/>
    <lineage>
        <taxon>Bacteria</taxon>
        <taxon>Pseudomonadati</taxon>
        <taxon>Pseudomonadota</taxon>
        <taxon>Gammaproteobacteria</taxon>
        <taxon>Alteromonadales</taxon>
        <taxon>Alteromonadaceae</taxon>
        <taxon>Alteromonas/Salinimonas group</taxon>
        <taxon>Alteromonas</taxon>
    </lineage>
</organism>
<gene>
    <name evidence="2" type="ORF">GTQ48_09200</name>
</gene>
<dbReference type="PROSITE" id="PS50883">
    <property type="entry name" value="EAL"/>
    <property type="match status" value="1"/>
</dbReference>
<dbReference type="SMART" id="SM00052">
    <property type="entry name" value="EAL"/>
    <property type="match status" value="1"/>
</dbReference>
<evidence type="ECO:0000313" key="2">
    <source>
        <dbReference type="EMBL" id="NDW15695.1"/>
    </source>
</evidence>
<reference evidence="2 3" key="1">
    <citation type="submission" date="2020-01" db="EMBL/GenBank/DDBJ databases">
        <title>Genomes of bacteria type strains.</title>
        <authorList>
            <person name="Chen J."/>
            <person name="Zhu S."/>
            <person name="Yang J."/>
        </authorList>
    </citation>
    <scope>NUCLEOTIDE SEQUENCE [LARGE SCALE GENOMIC DNA]</scope>
    <source>
        <strain evidence="2 3">LMG 24078</strain>
    </source>
</reference>
<accession>A0A6N9THY4</accession>
<dbReference type="GO" id="GO:0071111">
    <property type="term" value="F:cyclic-guanylate-specific phosphodiesterase activity"/>
    <property type="evidence" value="ECO:0007669"/>
    <property type="project" value="InterPro"/>
</dbReference>
<proteinExistence type="predicted"/>
<dbReference type="Gene3D" id="3.30.450.40">
    <property type="match status" value="1"/>
</dbReference>
<dbReference type="SMART" id="SM00065">
    <property type="entry name" value="GAF"/>
    <property type="match status" value="1"/>
</dbReference>
<dbReference type="PANTHER" id="PTHR33121">
    <property type="entry name" value="CYCLIC DI-GMP PHOSPHODIESTERASE PDEF"/>
    <property type="match status" value="1"/>
</dbReference>
<dbReference type="AlphaFoldDB" id="A0A6N9THY4"/>
<dbReference type="SUPFAM" id="SSF141868">
    <property type="entry name" value="EAL domain-like"/>
    <property type="match status" value="1"/>
</dbReference>